<dbReference type="EMBL" id="CAJHJF010003602">
    <property type="protein sequence ID" value="CAD6936628.1"/>
    <property type="molecule type" value="Genomic_DNA"/>
</dbReference>
<gene>
    <name evidence="2" type="ORF">JKILLFL_G9475</name>
</gene>
<feature type="region of interest" description="Disordered" evidence="1">
    <location>
        <begin position="279"/>
        <end position="300"/>
    </location>
</feature>
<evidence type="ECO:0000313" key="3">
    <source>
        <dbReference type="Proteomes" id="UP000836404"/>
    </source>
</evidence>
<keyword evidence="3" id="KW-1185">Reference proteome</keyword>
<proteinExistence type="predicted"/>
<comment type="caution">
    <text evidence="2">The sequence shown here is derived from an EMBL/GenBank/DDBJ whole genome shotgun (WGS) entry which is preliminary data.</text>
</comment>
<name>A0A9N8LTM8_9BASI</name>
<reference evidence="2 3" key="1">
    <citation type="submission" date="2020-10" db="EMBL/GenBank/DDBJ databases">
        <authorList>
            <person name="Sedaghatjoo S."/>
        </authorList>
    </citation>
    <scope>NUCLEOTIDE SEQUENCE [LARGE SCALE GENOMIC DNA]</scope>
    <source>
        <strain evidence="2 3">LLFL</strain>
    </source>
</reference>
<dbReference type="Proteomes" id="UP000836404">
    <property type="component" value="Unassembled WGS sequence"/>
</dbReference>
<accession>A0A9N8LTM8</accession>
<evidence type="ECO:0000256" key="1">
    <source>
        <dbReference type="SAM" id="MobiDB-lite"/>
    </source>
</evidence>
<organism evidence="2 3">
    <name type="scientific">Tilletia laevis</name>
    <dbReference type="NCBI Taxonomy" id="157183"/>
    <lineage>
        <taxon>Eukaryota</taxon>
        <taxon>Fungi</taxon>
        <taxon>Dikarya</taxon>
        <taxon>Basidiomycota</taxon>
        <taxon>Ustilaginomycotina</taxon>
        <taxon>Exobasidiomycetes</taxon>
        <taxon>Tilletiales</taxon>
        <taxon>Tilletiaceae</taxon>
        <taxon>Tilletia</taxon>
    </lineage>
</organism>
<dbReference type="AlphaFoldDB" id="A0A9N8LTM8"/>
<evidence type="ECO:0000313" key="2">
    <source>
        <dbReference type="EMBL" id="CAD6936628.1"/>
    </source>
</evidence>
<sequence>MELFLTSDATTVILNSHGPTIFHAQVHLTIPRGTQPPSPRLDSIRVSLLCKESLSFPGGFIESSRWGSAVQVENVGQTVLRSGGTYTWEVQLKISDDMPAYERCRSGFCYQSLRAEATFGGFRLFRKTLEAEKSVFLVSPPESDDNFCYDHSQCGVGEGIGPILVQAQTQHLTVGGLLRTAAQIPAAAPDCELESVEFTLIQHTKLRSRKRPDRTAECGRKRVPLLKVDEKECEAMQWTFRLPNDMEMRPSTSCAGSSIQISHTMEARFYYSLDEEDDAGSEDSITSSSPSSLTGPVRRKKLPVKSRDVWTGKNVHLSHDQCVCGQSMEEVLGVEEEMAQVHAIGAGMGKMDAGFDGSIFAGKDDRREKR</sequence>
<feature type="compositionally biased region" description="Low complexity" evidence="1">
    <location>
        <begin position="282"/>
        <end position="292"/>
    </location>
</feature>
<protein>
    <submittedName>
        <fullName evidence="2">Uncharacterized protein</fullName>
    </submittedName>
</protein>